<dbReference type="AlphaFoldDB" id="A0A0D2PRJ8"/>
<protein>
    <submittedName>
        <fullName evidence="1">Uncharacterized protein</fullName>
    </submittedName>
</protein>
<dbReference type="Proteomes" id="UP000054270">
    <property type="component" value="Unassembled WGS sequence"/>
</dbReference>
<reference evidence="2" key="1">
    <citation type="submission" date="2014-04" db="EMBL/GenBank/DDBJ databases">
        <title>Evolutionary Origins and Diversification of the Mycorrhizal Mutualists.</title>
        <authorList>
            <consortium name="DOE Joint Genome Institute"/>
            <consortium name="Mycorrhizal Genomics Consortium"/>
            <person name="Kohler A."/>
            <person name="Kuo A."/>
            <person name="Nagy L.G."/>
            <person name="Floudas D."/>
            <person name="Copeland A."/>
            <person name="Barry K.W."/>
            <person name="Cichocki N."/>
            <person name="Veneault-Fourrey C."/>
            <person name="LaButti K."/>
            <person name="Lindquist E.A."/>
            <person name="Lipzen A."/>
            <person name="Lundell T."/>
            <person name="Morin E."/>
            <person name="Murat C."/>
            <person name="Riley R."/>
            <person name="Ohm R."/>
            <person name="Sun H."/>
            <person name="Tunlid A."/>
            <person name="Henrissat B."/>
            <person name="Grigoriev I.V."/>
            <person name="Hibbett D.S."/>
            <person name="Martin F."/>
        </authorList>
    </citation>
    <scope>NUCLEOTIDE SEQUENCE [LARGE SCALE GENOMIC DNA]</scope>
    <source>
        <strain evidence="2">FD-334 SS-4</strain>
    </source>
</reference>
<sequence length="212" mass="22402">MAAGPFLRGDQAVAGASLAGDWALRVGVDRGTEVDHGDECIAIQVITERVALLVEFDLRQSKRQSCWYLHVHGSRARALAPPRRAALPACAAPWMGCARFWRRARRRGARCGRGVAALDVRSCTGVVVLPSGVEDNVAAAASGEGGQDDHALRMDTLSVVHVLYADGVERIAAESPAAAARWGTRIRAAIAAADTHALASSIESAHASDFTQ</sequence>
<keyword evidence="2" id="KW-1185">Reference proteome</keyword>
<organism evidence="1 2">
    <name type="scientific">Hypholoma sublateritium (strain FD-334 SS-4)</name>
    <dbReference type="NCBI Taxonomy" id="945553"/>
    <lineage>
        <taxon>Eukaryota</taxon>
        <taxon>Fungi</taxon>
        <taxon>Dikarya</taxon>
        <taxon>Basidiomycota</taxon>
        <taxon>Agaricomycotina</taxon>
        <taxon>Agaricomycetes</taxon>
        <taxon>Agaricomycetidae</taxon>
        <taxon>Agaricales</taxon>
        <taxon>Agaricineae</taxon>
        <taxon>Strophariaceae</taxon>
        <taxon>Hypholoma</taxon>
    </lineage>
</organism>
<evidence type="ECO:0000313" key="1">
    <source>
        <dbReference type="EMBL" id="KJA22460.1"/>
    </source>
</evidence>
<evidence type="ECO:0000313" key="2">
    <source>
        <dbReference type="Proteomes" id="UP000054270"/>
    </source>
</evidence>
<name>A0A0D2PRJ8_HYPSF</name>
<proteinExistence type="predicted"/>
<dbReference type="EMBL" id="KN817549">
    <property type="protein sequence ID" value="KJA22460.1"/>
    <property type="molecule type" value="Genomic_DNA"/>
</dbReference>
<accession>A0A0D2PRJ8</accession>
<gene>
    <name evidence="1" type="ORF">HYPSUDRAFT_202046</name>
</gene>